<evidence type="ECO:0000313" key="5">
    <source>
        <dbReference type="EMBL" id="KAG5181316.1"/>
    </source>
</evidence>
<gene>
    <name evidence="5" type="ORF">JKP88DRAFT_321733</name>
</gene>
<dbReference type="InterPro" id="IPR036226">
    <property type="entry name" value="LipOase_C_sf"/>
</dbReference>
<keyword evidence="1" id="KW-0479">Metal-binding</keyword>
<evidence type="ECO:0000256" key="1">
    <source>
        <dbReference type="ARBA" id="ARBA00022723"/>
    </source>
</evidence>
<protein>
    <submittedName>
        <fullName evidence="5">Lipoxygenase</fullName>
    </submittedName>
</protein>
<organism evidence="5 6">
    <name type="scientific">Tribonema minus</name>
    <dbReference type="NCBI Taxonomy" id="303371"/>
    <lineage>
        <taxon>Eukaryota</taxon>
        <taxon>Sar</taxon>
        <taxon>Stramenopiles</taxon>
        <taxon>Ochrophyta</taxon>
        <taxon>PX clade</taxon>
        <taxon>Xanthophyceae</taxon>
        <taxon>Tribonematales</taxon>
        <taxon>Tribonemataceae</taxon>
        <taxon>Tribonema</taxon>
    </lineage>
</organism>
<dbReference type="Gene3D" id="3.10.450.60">
    <property type="match status" value="1"/>
</dbReference>
<dbReference type="AlphaFoldDB" id="A0A836CEV5"/>
<dbReference type="PRINTS" id="PR00087">
    <property type="entry name" value="LIPOXYGENASE"/>
</dbReference>
<evidence type="ECO:0000313" key="6">
    <source>
        <dbReference type="Proteomes" id="UP000664859"/>
    </source>
</evidence>
<dbReference type="GO" id="GO:0046872">
    <property type="term" value="F:metal ion binding"/>
    <property type="evidence" value="ECO:0007669"/>
    <property type="project" value="UniProtKB-KW"/>
</dbReference>
<feature type="domain" description="Lipoxygenase" evidence="4">
    <location>
        <begin position="1"/>
        <end position="488"/>
    </location>
</feature>
<dbReference type="GO" id="GO:0016702">
    <property type="term" value="F:oxidoreductase activity, acting on single donors with incorporation of molecular oxygen, incorporation of two atoms of oxygen"/>
    <property type="evidence" value="ECO:0007669"/>
    <property type="project" value="InterPro"/>
</dbReference>
<dbReference type="PROSITE" id="PS51393">
    <property type="entry name" value="LIPOXYGENASE_3"/>
    <property type="match status" value="1"/>
</dbReference>
<keyword evidence="6" id="KW-1185">Reference proteome</keyword>
<accession>A0A836CEV5</accession>
<name>A0A836CEV5_9STRA</name>
<dbReference type="GO" id="GO:0034440">
    <property type="term" value="P:lipid oxidation"/>
    <property type="evidence" value="ECO:0007669"/>
    <property type="project" value="InterPro"/>
</dbReference>
<proteinExistence type="predicted"/>
<dbReference type="SUPFAM" id="SSF48484">
    <property type="entry name" value="Lipoxigenase"/>
    <property type="match status" value="1"/>
</dbReference>
<evidence type="ECO:0000256" key="3">
    <source>
        <dbReference type="ARBA" id="ARBA00023002"/>
    </source>
</evidence>
<reference evidence="5" key="1">
    <citation type="submission" date="2021-02" db="EMBL/GenBank/DDBJ databases">
        <title>First Annotated Genome of the Yellow-green Alga Tribonema minus.</title>
        <authorList>
            <person name="Mahan K.M."/>
        </authorList>
    </citation>
    <scope>NUCLEOTIDE SEQUENCE</scope>
    <source>
        <strain evidence="5">UTEX B ZZ1240</strain>
    </source>
</reference>
<keyword evidence="3" id="KW-0560">Oxidoreductase</keyword>
<sequence>MSIEGLSDDAFAWYRLAGPNPNAICKCTPEVLSKVGALGQAKYTALRAELERLQAAGELFAVDYTVLSGVIPGDPKEIPQFLPSPIALFRLNADAAARARMPITPVLVQVKADAQDLVLQPDVKKQYLGDAFTSADGAPDFSWLIAKTCLQVADSVYHQGFTHLGRTHLVAEAFATAAHRQLSERHPLHRLLMPHFQGTLLINSLASRTLIDENKPVDILLAPNLPQLYELVTADVSAWKSRDWSPDAVLARQGMTASEFPHMFPYRDDAMKVWEAIKTWVAAYMHISYRDDHVLLERDVEVQAWIAELKTTGDVKWLAEAWGPKGHNNLPLLTHLVSTVIFTASAQHGAVNFPQLSVAYTPAFPYALYSEIPTDGEPKTETQYLDLLAPMEIAKLQRVVFLLLSSVYHTRLGHYSHPLSFRRYFESRAARRAAAQFRADLARIGRDIDARNAALVDAWVEAGKPRKEAALWRYLHLHPDKIPQSINI</sequence>
<keyword evidence="2" id="KW-0223">Dioxygenase</keyword>
<evidence type="ECO:0000256" key="2">
    <source>
        <dbReference type="ARBA" id="ARBA00022964"/>
    </source>
</evidence>
<dbReference type="Gene3D" id="1.20.245.10">
    <property type="entry name" value="Lipoxygenase-1, Domain 5"/>
    <property type="match status" value="1"/>
</dbReference>
<dbReference type="PANTHER" id="PTHR11771">
    <property type="entry name" value="LIPOXYGENASE"/>
    <property type="match status" value="1"/>
</dbReference>
<comment type="caution">
    <text evidence="5">The sequence shown here is derived from an EMBL/GenBank/DDBJ whole genome shotgun (WGS) entry which is preliminary data.</text>
</comment>
<dbReference type="Proteomes" id="UP000664859">
    <property type="component" value="Unassembled WGS sequence"/>
</dbReference>
<dbReference type="InterPro" id="IPR013819">
    <property type="entry name" value="LipOase_C"/>
</dbReference>
<dbReference type="EMBL" id="JAFCMP010000334">
    <property type="protein sequence ID" value="KAG5181316.1"/>
    <property type="molecule type" value="Genomic_DNA"/>
</dbReference>
<dbReference type="OrthoDB" id="407298at2759"/>
<evidence type="ECO:0000259" key="4">
    <source>
        <dbReference type="PROSITE" id="PS51393"/>
    </source>
</evidence>
<dbReference type="InterPro" id="IPR000907">
    <property type="entry name" value="LipOase"/>
</dbReference>
<dbReference type="Pfam" id="PF00305">
    <property type="entry name" value="Lipoxygenase"/>
    <property type="match status" value="1"/>
</dbReference>